<reference evidence="4" key="1">
    <citation type="journal article" date="2019" name="Int. J. Syst. Evol. Microbiol.">
        <title>The Global Catalogue of Microorganisms (GCM) 10K type strain sequencing project: providing services to taxonomists for standard genome sequencing and annotation.</title>
        <authorList>
            <consortium name="The Broad Institute Genomics Platform"/>
            <consortium name="The Broad Institute Genome Sequencing Center for Infectious Disease"/>
            <person name="Wu L."/>
            <person name="Ma J."/>
        </authorList>
    </citation>
    <scope>NUCLEOTIDE SEQUENCE [LARGE SCALE GENOMIC DNA]</scope>
    <source>
        <strain evidence="4">CGMCC 1.15790</strain>
    </source>
</reference>
<gene>
    <name evidence="3" type="primary">pdaB</name>
    <name evidence="3" type="ORF">ACFPTR_10390</name>
</gene>
<name>A0ABW0U710_9BACI</name>
<dbReference type="Pfam" id="PF01522">
    <property type="entry name" value="Polysacc_deac_1"/>
    <property type="match status" value="1"/>
</dbReference>
<keyword evidence="1" id="KW-0472">Membrane</keyword>
<evidence type="ECO:0000259" key="2">
    <source>
        <dbReference type="PROSITE" id="PS51677"/>
    </source>
</evidence>
<dbReference type="InterPro" id="IPR011330">
    <property type="entry name" value="Glyco_hydro/deAcase_b/a-brl"/>
</dbReference>
<dbReference type="InterPro" id="IPR014132">
    <property type="entry name" value="PdaB-like"/>
</dbReference>
<dbReference type="InterPro" id="IPR050248">
    <property type="entry name" value="Polysacc_deacetylase_ArnD"/>
</dbReference>
<dbReference type="PANTHER" id="PTHR10587">
    <property type="entry name" value="GLYCOSYL TRANSFERASE-RELATED"/>
    <property type="match status" value="1"/>
</dbReference>
<dbReference type="PANTHER" id="PTHR10587:SF128">
    <property type="entry name" value="POLYSACCHARIDE DEACETYLASE PDAB-RELATED"/>
    <property type="match status" value="1"/>
</dbReference>
<evidence type="ECO:0000256" key="1">
    <source>
        <dbReference type="SAM" id="Phobius"/>
    </source>
</evidence>
<accession>A0ABW0U710</accession>
<keyword evidence="1" id="KW-0812">Transmembrane</keyword>
<organism evidence="3 4">
    <name type="scientific">Aliibacillus thermotolerans</name>
    <dbReference type="NCBI Taxonomy" id="1834418"/>
    <lineage>
        <taxon>Bacteria</taxon>
        <taxon>Bacillati</taxon>
        <taxon>Bacillota</taxon>
        <taxon>Bacilli</taxon>
        <taxon>Bacillales</taxon>
        <taxon>Bacillaceae</taxon>
        <taxon>Aliibacillus</taxon>
    </lineage>
</organism>
<evidence type="ECO:0000313" key="3">
    <source>
        <dbReference type="EMBL" id="MFC5629271.1"/>
    </source>
</evidence>
<dbReference type="EMBL" id="JBHSPF010000057">
    <property type="protein sequence ID" value="MFC5629271.1"/>
    <property type="molecule type" value="Genomic_DNA"/>
</dbReference>
<keyword evidence="4" id="KW-1185">Reference proteome</keyword>
<dbReference type="NCBIfam" id="TIGR02764">
    <property type="entry name" value="spore_ybaN_pdaB"/>
    <property type="match status" value="1"/>
</dbReference>
<proteinExistence type="predicted"/>
<protein>
    <submittedName>
        <fullName evidence="3">Polysaccharide deacetylase family sporulation protein PdaB</fullName>
    </submittedName>
</protein>
<dbReference type="Proteomes" id="UP001596143">
    <property type="component" value="Unassembled WGS sequence"/>
</dbReference>
<evidence type="ECO:0000313" key="4">
    <source>
        <dbReference type="Proteomes" id="UP001596143"/>
    </source>
</evidence>
<dbReference type="RefSeq" id="WP_270897872.1">
    <property type="nucleotide sequence ID" value="NZ_JBHSPF010000057.1"/>
</dbReference>
<dbReference type="Gene3D" id="3.20.20.370">
    <property type="entry name" value="Glycoside hydrolase/deacetylase"/>
    <property type="match status" value="1"/>
</dbReference>
<dbReference type="InterPro" id="IPR002509">
    <property type="entry name" value="NODB_dom"/>
</dbReference>
<comment type="caution">
    <text evidence="3">The sequence shown here is derived from an EMBL/GenBank/DDBJ whole genome shotgun (WGS) entry which is preliminary data.</text>
</comment>
<feature type="transmembrane region" description="Helical" evidence="1">
    <location>
        <begin position="12"/>
        <end position="32"/>
    </location>
</feature>
<keyword evidence="1" id="KW-1133">Transmembrane helix</keyword>
<dbReference type="SUPFAM" id="SSF88713">
    <property type="entry name" value="Glycoside hydrolase/deacetylase"/>
    <property type="match status" value="1"/>
</dbReference>
<sequence>MSKKIWIISHKHLKIGILTVIACCILLFSLLVSPSFLTVFSSKEEPRAFYRADIEEKKVALTFNISWGEERALPIVDILRDKEVEATFFISGAWAERHPEIVEKIVENGHTLGNHGFQHKKYTDMEEEEIIRDLHLSHKKIKDVTEQDVTYFRPPFGELNKEVLSIVERFGYSTIHWSVEGNDWNNPGKEQIITSITEKIQPGDVILLHASDSAKQTGDSLPSLIDRIREKGYEFVSLEELITQAETEVKEIK</sequence>
<feature type="domain" description="NodB homology" evidence="2">
    <location>
        <begin position="57"/>
        <end position="236"/>
    </location>
</feature>
<dbReference type="PROSITE" id="PS51677">
    <property type="entry name" value="NODB"/>
    <property type="match status" value="1"/>
</dbReference>